<dbReference type="Proteomes" id="UP000024376">
    <property type="component" value="Unassembled WGS sequence"/>
</dbReference>
<dbReference type="PANTHER" id="PTHR38116">
    <property type="entry name" value="CHROMOSOME 7, WHOLE GENOME SHOTGUN SEQUENCE"/>
    <property type="match status" value="1"/>
</dbReference>
<dbReference type="PANTHER" id="PTHR38116:SF5">
    <property type="entry name" value="BZIP DOMAIN-CONTAINING PROTEIN"/>
    <property type="match status" value="1"/>
</dbReference>
<feature type="non-terminal residue" evidence="2">
    <location>
        <position position="1"/>
    </location>
</feature>
<organism evidence="2 3">
    <name type="scientific">Hypocrea jecorina (strain ATCC 56765 / BCRC 32924 / NRRL 11460 / Rut C-30)</name>
    <name type="common">Trichoderma reesei</name>
    <dbReference type="NCBI Taxonomy" id="1344414"/>
    <lineage>
        <taxon>Eukaryota</taxon>
        <taxon>Fungi</taxon>
        <taxon>Dikarya</taxon>
        <taxon>Ascomycota</taxon>
        <taxon>Pezizomycotina</taxon>
        <taxon>Sordariomycetes</taxon>
        <taxon>Hypocreomycetidae</taxon>
        <taxon>Hypocreales</taxon>
        <taxon>Hypocreaceae</taxon>
        <taxon>Trichoderma</taxon>
    </lineage>
</organism>
<dbReference type="Pfam" id="PF11905">
    <property type="entry name" value="DUF3425"/>
    <property type="match status" value="1"/>
</dbReference>
<feature type="chain" id="PRO_5001536891" evidence="1">
    <location>
        <begin position="25"/>
        <end position="174"/>
    </location>
</feature>
<evidence type="ECO:0000313" key="3">
    <source>
        <dbReference type="Proteomes" id="UP000024376"/>
    </source>
</evidence>
<dbReference type="KEGG" id="trr:M419DRAFT_88454"/>
<protein>
    <submittedName>
        <fullName evidence="2">Uncharacterized protein</fullName>
    </submittedName>
</protein>
<reference evidence="3" key="1">
    <citation type="journal article" date="2013" name="Ind. Biotechnol.">
        <title>Comparative genomics analysis of Trichoderma reesei strains.</title>
        <authorList>
            <person name="Koike H."/>
            <person name="Aerts A."/>
            <person name="LaButti K."/>
            <person name="Grigoriev I.V."/>
            <person name="Baker S.E."/>
        </authorList>
    </citation>
    <scope>NUCLEOTIDE SEQUENCE [LARGE SCALE GENOMIC DNA]</scope>
    <source>
        <strain evidence="3">ATCC 56765 / BCRC 32924 / NRRL 11460 / Rut C-30</strain>
    </source>
</reference>
<dbReference type="AlphaFoldDB" id="A0A024S0L8"/>
<dbReference type="InterPro" id="IPR021833">
    <property type="entry name" value="DUF3425"/>
</dbReference>
<gene>
    <name evidence="2" type="ORF">M419DRAFT_88454</name>
</gene>
<sequence length="174" mass="20030">TIRVTQMSFVAAVLHNATMLGVTATEMFEYESESPFCTPQRTPDTSTDGLAFTEIKDDLKPTQNQLTQRHHPYIDALPFRAFRERLIALMYAEPPIINRDELCHDLQSDGVICWGSFAGAGTGHSGAPWDIRSWEVRPWFLKKYWMITEGAQGEMYQQARWWCELRGEDVPTLW</sequence>
<feature type="signal peptide" evidence="1">
    <location>
        <begin position="1"/>
        <end position="24"/>
    </location>
</feature>
<dbReference type="EMBL" id="KI911161">
    <property type="protein sequence ID" value="ETR98662.1"/>
    <property type="molecule type" value="Genomic_DNA"/>
</dbReference>
<keyword evidence="1" id="KW-0732">Signal</keyword>
<proteinExistence type="predicted"/>
<name>A0A024S0L8_HYPJR</name>
<evidence type="ECO:0000313" key="2">
    <source>
        <dbReference type="EMBL" id="ETR98662.1"/>
    </source>
</evidence>
<dbReference type="HOGENOM" id="CLU_1619439_0_0_1"/>
<dbReference type="OrthoDB" id="5973539at2759"/>
<evidence type="ECO:0000256" key="1">
    <source>
        <dbReference type="SAM" id="SignalP"/>
    </source>
</evidence>
<accession>A0A024S0L8</accession>